<feature type="binding site" evidence="2">
    <location>
        <position position="381"/>
    </location>
    <ligand>
        <name>ATP</name>
        <dbReference type="ChEBI" id="CHEBI:30616"/>
    </ligand>
</feature>
<feature type="compositionally biased region" description="Basic residues" evidence="3">
    <location>
        <begin position="135"/>
        <end position="144"/>
    </location>
</feature>
<dbReference type="GO" id="GO:0007399">
    <property type="term" value="P:nervous system development"/>
    <property type="evidence" value="ECO:0007669"/>
    <property type="project" value="TreeGrafter"/>
</dbReference>
<keyword evidence="2" id="KW-0547">Nucleotide-binding</keyword>
<dbReference type="Pfam" id="PF07714">
    <property type="entry name" value="PK_Tyr_Ser-Thr"/>
    <property type="match status" value="1"/>
</dbReference>
<evidence type="ECO:0000313" key="7">
    <source>
        <dbReference type="Proteomes" id="UP001209878"/>
    </source>
</evidence>
<evidence type="ECO:0000256" key="2">
    <source>
        <dbReference type="PROSITE-ProRule" id="PRU10141"/>
    </source>
</evidence>
<dbReference type="InterPro" id="IPR011009">
    <property type="entry name" value="Kinase-like_dom_sf"/>
</dbReference>
<comment type="subcellular location">
    <subcellularLocation>
        <location evidence="1">Membrane</location>
        <topology evidence="1">Single-pass membrane protein</topology>
    </subcellularLocation>
</comment>
<dbReference type="GO" id="GO:0007169">
    <property type="term" value="P:cell surface receptor protein tyrosine kinase signaling pathway"/>
    <property type="evidence" value="ECO:0007669"/>
    <property type="project" value="TreeGrafter"/>
</dbReference>
<organism evidence="6 7">
    <name type="scientific">Ridgeia piscesae</name>
    <name type="common">Tubeworm</name>
    <dbReference type="NCBI Taxonomy" id="27915"/>
    <lineage>
        <taxon>Eukaryota</taxon>
        <taxon>Metazoa</taxon>
        <taxon>Spiralia</taxon>
        <taxon>Lophotrochozoa</taxon>
        <taxon>Annelida</taxon>
        <taxon>Polychaeta</taxon>
        <taxon>Sedentaria</taxon>
        <taxon>Canalipalpata</taxon>
        <taxon>Sabellida</taxon>
        <taxon>Siboglinidae</taxon>
        <taxon>Ridgeia</taxon>
    </lineage>
</organism>
<evidence type="ECO:0000256" key="3">
    <source>
        <dbReference type="SAM" id="MobiDB-lite"/>
    </source>
</evidence>
<dbReference type="Proteomes" id="UP001209878">
    <property type="component" value="Unassembled WGS sequence"/>
</dbReference>
<dbReference type="PANTHER" id="PTHR24416">
    <property type="entry name" value="TYROSINE-PROTEIN KINASE RECEPTOR"/>
    <property type="match status" value="1"/>
</dbReference>
<dbReference type="PANTHER" id="PTHR24416:SF564">
    <property type="entry name" value="MACROPHAGE-STIMULATING PROTEIN RECEPTOR"/>
    <property type="match status" value="1"/>
</dbReference>
<comment type="caution">
    <text evidence="6">The sequence shown here is derived from an EMBL/GenBank/DDBJ whole genome shotgun (WGS) entry which is preliminary data.</text>
</comment>
<dbReference type="GO" id="GO:0004714">
    <property type="term" value="F:transmembrane receptor protein tyrosine kinase activity"/>
    <property type="evidence" value="ECO:0007669"/>
    <property type="project" value="TreeGrafter"/>
</dbReference>
<dbReference type="Gene3D" id="3.30.200.20">
    <property type="entry name" value="Phosphorylase Kinase, domain 1"/>
    <property type="match status" value="1"/>
</dbReference>
<dbReference type="EMBL" id="JAODUO010005176">
    <property type="protein sequence ID" value="KAK2141614.1"/>
    <property type="molecule type" value="Genomic_DNA"/>
</dbReference>
<name>A0AAD9IVE0_RIDPI</name>
<dbReference type="SMART" id="SM00219">
    <property type="entry name" value="TyrKc"/>
    <property type="match status" value="1"/>
</dbReference>
<dbReference type="AlphaFoldDB" id="A0AAD9IVE0"/>
<keyword evidence="7" id="KW-1185">Reference proteome</keyword>
<feature type="compositionally biased region" description="Low complexity" evidence="3">
    <location>
        <begin position="145"/>
        <end position="154"/>
    </location>
</feature>
<reference evidence="6" key="1">
    <citation type="journal article" date="2023" name="Mol. Biol. Evol.">
        <title>Third-Generation Sequencing Reveals the Adaptive Role of the Epigenome in Three Deep-Sea Polychaetes.</title>
        <authorList>
            <person name="Perez M."/>
            <person name="Aroh O."/>
            <person name="Sun Y."/>
            <person name="Lan Y."/>
            <person name="Juniper S.K."/>
            <person name="Young C.R."/>
            <person name="Angers B."/>
            <person name="Qian P.Y."/>
        </authorList>
    </citation>
    <scope>NUCLEOTIDE SEQUENCE</scope>
    <source>
        <strain evidence="6">R07B-5</strain>
    </source>
</reference>
<protein>
    <recommendedName>
        <fullName evidence="5">Protein kinase domain-containing protein</fullName>
    </recommendedName>
</protein>
<dbReference type="GO" id="GO:0005886">
    <property type="term" value="C:plasma membrane"/>
    <property type="evidence" value="ECO:0007669"/>
    <property type="project" value="TreeGrafter"/>
</dbReference>
<dbReference type="InterPro" id="IPR017441">
    <property type="entry name" value="Protein_kinase_ATP_BS"/>
</dbReference>
<dbReference type="InterPro" id="IPR020635">
    <property type="entry name" value="Tyr_kinase_cat_dom"/>
</dbReference>
<keyword evidence="4" id="KW-0472">Membrane</keyword>
<dbReference type="InterPro" id="IPR000719">
    <property type="entry name" value="Prot_kinase_dom"/>
</dbReference>
<dbReference type="InterPro" id="IPR050122">
    <property type="entry name" value="RTK"/>
</dbReference>
<dbReference type="PROSITE" id="PS50011">
    <property type="entry name" value="PROTEIN_KINASE_DOM"/>
    <property type="match status" value="1"/>
</dbReference>
<feature type="domain" description="Protein kinase" evidence="5">
    <location>
        <begin position="349"/>
        <end position="463"/>
    </location>
</feature>
<evidence type="ECO:0000313" key="6">
    <source>
        <dbReference type="EMBL" id="KAK2141614.1"/>
    </source>
</evidence>
<keyword evidence="4" id="KW-0812">Transmembrane</keyword>
<keyword evidence="2" id="KW-0067">ATP-binding</keyword>
<sequence length="463" mass="51432">MQRGSNAGTGHDVRVRREVGRYNSDDIQFYIGLILDGVPTYRNVSEPLPEFGQLDVFGNPELDRFEGDVLDFRGKDVHIVITVTIQKSCYYGRLVITKGDRYLSEGHRTAGTAPRAPHRGHRTAGTAPRATGARPRARQPRAHGHAPPGTAPHRTAPHRTAPHRTAPPAPHRTAPHRTAPHRTAPQTIRCGSRLDQGCSASDYSVTVGQGKCEVRELQTNQLTCQPPNTKPELGEFHKDGAPRVKVSVGYIKVVIGYLRYEETSTAVRTTVIIALCLLLFLMVTVLLCFFIYRKRKQSQTPHHLGHRGPYPEEDHEYIGLHGKPRDIVKALSPSLAATIERCKIDSTRMTLGKVIGKGNFGEVRDGQLVDKDNRKRPVAIKTIIDASTVRSVSEFLAEATIMHKFEHPNVLSLLGVVIEKNTPYVIMPLMKNGDLKGFIAQRDRVSTIKSKVLAKKGFFKYGH</sequence>
<proteinExistence type="predicted"/>
<dbReference type="PROSITE" id="PS00107">
    <property type="entry name" value="PROTEIN_KINASE_ATP"/>
    <property type="match status" value="1"/>
</dbReference>
<dbReference type="SUPFAM" id="SSF56112">
    <property type="entry name" value="Protein kinase-like (PK-like)"/>
    <property type="match status" value="1"/>
</dbReference>
<accession>A0AAD9IVE0</accession>
<feature type="transmembrane region" description="Helical" evidence="4">
    <location>
        <begin position="271"/>
        <end position="292"/>
    </location>
</feature>
<evidence type="ECO:0000256" key="4">
    <source>
        <dbReference type="SAM" id="Phobius"/>
    </source>
</evidence>
<dbReference type="GO" id="GO:0043235">
    <property type="term" value="C:receptor complex"/>
    <property type="evidence" value="ECO:0007669"/>
    <property type="project" value="TreeGrafter"/>
</dbReference>
<feature type="compositionally biased region" description="Low complexity" evidence="3">
    <location>
        <begin position="123"/>
        <end position="134"/>
    </location>
</feature>
<feature type="region of interest" description="Disordered" evidence="3">
    <location>
        <begin position="106"/>
        <end position="185"/>
    </location>
</feature>
<gene>
    <name evidence="6" type="ORF">NP493_5173g00007</name>
</gene>
<evidence type="ECO:0000256" key="1">
    <source>
        <dbReference type="ARBA" id="ARBA00004167"/>
    </source>
</evidence>
<keyword evidence="4" id="KW-1133">Transmembrane helix</keyword>
<dbReference type="GO" id="GO:0016477">
    <property type="term" value="P:cell migration"/>
    <property type="evidence" value="ECO:0007669"/>
    <property type="project" value="TreeGrafter"/>
</dbReference>
<dbReference type="GO" id="GO:0005524">
    <property type="term" value="F:ATP binding"/>
    <property type="evidence" value="ECO:0007669"/>
    <property type="project" value="UniProtKB-UniRule"/>
</dbReference>
<evidence type="ECO:0000259" key="5">
    <source>
        <dbReference type="PROSITE" id="PS50011"/>
    </source>
</evidence>
<dbReference type="InterPro" id="IPR001245">
    <property type="entry name" value="Ser-Thr/Tyr_kinase_cat_dom"/>
</dbReference>